<keyword evidence="1" id="KW-0732">Signal</keyword>
<organism evidence="2 3">
    <name type="scientific">Thalassotalea fonticola</name>
    <dbReference type="NCBI Taxonomy" id="3065649"/>
    <lineage>
        <taxon>Bacteria</taxon>
        <taxon>Pseudomonadati</taxon>
        <taxon>Pseudomonadota</taxon>
        <taxon>Gammaproteobacteria</taxon>
        <taxon>Alteromonadales</taxon>
        <taxon>Colwelliaceae</taxon>
        <taxon>Thalassotalea</taxon>
    </lineage>
</organism>
<feature type="chain" id="PRO_5046723668" evidence="1">
    <location>
        <begin position="29"/>
        <end position="129"/>
    </location>
</feature>
<protein>
    <submittedName>
        <fullName evidence="2">Spy/CpxP family protein refolding chaperone</fullName>
    </submittedName>
</protein>
<accession>A0ABZ0GQV7</accession>
<gene>
    <name evidence="2" type="ORF">RI844_00715</name>
</gene>
<evidence type="ECO:0000313" key="2">
    <source>
        <dbReference type="EMBL" id="WOH37791.1"/>
    </source>
</evidence>
<feature type="signal peptide" evidence="1">
    <location>
        <begin position="1"/>
        <end position="28"/>
    </location>
</feature>
<dbReference type="Proteomes" id="UP001301442">
    <property type="component" value="Chromosome"/>
</dbReference>
<keyword evidence="3" id="KW-1185">Reference proteome</keyword>
<dbReference type="Pfam" id="PF07813">
    <property type="entry name" value="LTXXQ"/>
    <property type="match status" value="1"/>
</dbReference>
<proteinExistence type="predicted"/>
<sequence length="129" mass="14849">MSLYKNRPVSRLFPLVIMFSLISTSLLADQIPDPDVSQKAAIDKMHHKLHIDQAPFKAQEVQALKELNEMTILDDAKLEKVHVKIDELMAAKTQIMRLRYEHLIEMRAILSDAQKVPYDKNVLKRSAVK</sequence>
<reference evidence="2 3" key="1">
    <citation type="submission" date="2023-09" db="EMBL/GenBank/DDBJ databases">
        <authorList>
            <person name="Qi X."/>
        </authorList>
    </citation>
    <scope>NUCLEOTIDE SEQUENCE [LARGE SCALE GENOMIC DNA]</scope>
    <source>
        <strain evidence="2 3">S1-1</strain>
    </source>
</reference>
<evidence type="ECO:0000313" key="3">
    <source>
        <dbReference type="Proteomes" id="UP001301442"/>
    </source>
</evidence>
<dbReference type="Gene3D" id="1.20.120.1490">
    <property type="match status" value="1"/>
</dbReference>
<name>A0ABZ0GQV7_9GAMM</name>
<evidence type="ECO:0000256" key="1">
    <source>
        <dbReference type="SAM" id="SignalP"/>
    </source>
</evidence>
<dbReference type="InterPro" id="IPR012899">
    <property type="entry name" value="LTXXQ"/>
</dbReference>
<dbReference type="EMBL" id="CP136600">
    <property type="protein sequence ID" value="WOH37791.1"/>
    <property type="molecule type" value="Genomic_DNA"/>
</dbReference>
<dbReference type="RefSeq" id="WP_348396569.1">
    <property type="nucleotide sequence ID" value="NZ_CP136600.1"/>
</dbReference>